<dbReference type="SMART" id="SM00490">
    <property type="entry name" value="HELICc"/>
    <property type="match status" value="1"/>
</dbReference>
<evidence type="ECO:0000313" key="11">
    <source>
        <dbReference type="EMBL" id="RDV25645.1"/>
    </source>
</evidence>
<evidence type="ECO:0000259" key="8">
    <source>
        <dbReference type="PROSITE" id="PS51192"/>
    </source>
</evidence>
<dbReference type="InterPro" id="IPR014014">
    <property type="entry name" value="RNA_helicase_DEAD_Q_motif"/>
</dbReference>
<sequence length="459" mass="49660">MTSFGELPIRTELSRALKQLGFESQTPIQQQALPVILDGKDVIAQAQTGSGKTLAFALGGLQQVDVTVPEVQLLILCPTRELAEQVAEQCRKVGAALANLKVLTLCGGTPMGPQIQSLKHGCHVAVGTPGRVLDHVNKRRLDLSHVRIRVLDEADRMLELGFAEDLASIFAATPAKVQTLMFSATYSPAVVQITGAYLTDPVTIKVAAEDTVNQDIVQLVYRVEEQGRLNALMAVLSHYQPATAIVFCNTKQQTRDVSDVLTEAGFSAGAIEGDMTQEARNEVLVRFASDALRVLVATDVAARGLDIADVACVINYTVSEEPETHVHRIGRTGRAGAEGLAITLCSEKEQIFLARIEELMDTSIPSKGAQSLRFHANRILEPVYVCIGLSAGKKQKIRAGDILGALTKDASLPGEDIGKITVRQQISYVAVKLRSVKRALKQFREGQIKGKRVRARKLG</sequence>
<reference evidence="12" key="1">
    <citation type="submission" date="2018-08" db="EMBL/GenBank/DDBJ databases">
        <authorList>
            <person name="Zhang J."/>
            <person name="Du Z.-J."/>
        </authorList>
    </citation>
    <scope>NUCLEOTIDE SEQUENCE [LARGE SCALE GENOMIC DNA]</scope>
    <source>
        <strain evidence="12">KCTC 52655</strain>
    </source>
</reference>
<evidence type="ECO:0000256" key="2">
    <source>
        <dbReference type="ARBA" id="ARBA00022801"/>
    </source>
</evidence>
<dbReference type="CDD" id="cd18787">
    <property type="entry name" value="SF2_C_DEAD"/>
    <property type="match status" value="1"/>
</dbReference>
<keyword evidence="3 7" id="KW-0347">Helicase</keyword>
<feature type="domain" description="Helicase C-terminal" evidence="9">
    <location>
        <begin position="215"/>
        <end position="380"/>
    </location>
</feature>
<keyword evidence="1 7" id="KW-0547">Nucleotide-binding</keyword>
<comment type="similarity">
    <text evidence="5 7">Belongs to the DEAD box helicase family.</text>
</comment>
<protein>
    <submittedName>
        <fullName evidence="11">ATP-dependent RNA helicase DbpA</fullName>
    </submittedName>
</protein>
<dbReference type="SUPFAM" id="SSF52540">
    <property type="entry name" value="P-loop containing nucleoside triphosphate hydrolases"/>
    <property type="match status" value="1"/>
</dbReference>
<dbReference type="GO" id="GO:0005524">
    <property type="term" value="F:ATP binding"/>
    <property type="evidence" value="ECO:0007669"/>
    <property type="project" value="UniProtKB-KW"/>
</dbReference>
<dbReference type="InterPro" id="IPR027417">
    <property type="entry name" value="P-loop_NTPase"/>
</dbReference>
<dbReference type="InterPro" id="IPR012677">
    <property type="entry name" value="Nucleotide-bd_a/b_plait_sf"/>
</dbReference>
<dbReference type="GO" id="GO:0003676">
    <property type="term" value="F:nucleic acid binding"/>
    <property type="evidence" value="ECO:0007669"/>
    <property type="project" value="InterPro"/>
</dbReference>
<dbReference type="PROSITE" id="PS51192">
    <property type="entry name" value="HELICASE_ATP_BIND_1"/>
    <property type="match status" value="1"/>
</dbReference>
<evidence type="ECO:0000259" key="10">
    <source>
        <dbReference type="PROSITE" id="PS51195"/>
    </source>
</evidence>
<evidence type="ECO:0000256" key="6">
    <source>
        <dbReference type="PROSITE-ProRule" id="PRU00552"/>
    </source>
</evidence>
<dbReference type="Gene3D" id="3.30.70.330">
    <property type="match status" value="1"/>
</dbReference>
<dbReference type="NCBIfam" id="NF008744">
    <property type="entry name" value="PRK11776.1"/>
    <property type="match status" value="1"/>
</dbReference>
<dbReference type="GO" id="GO:0003724">
    <property type="term" value="F:RNA helicase activity"/>
    <property type="evidence" value="ECO:0007669"/>
    <property type="project" value="InterPro"/>
</dbReference>
<dbReference type="PROSITE" id="PS00039">
    <property type="entry name" value="DEAD_ATP_HELICASE"/>
    <property type="match status" value="1"/>
</dbReference>
<dbReference type="Pfam" id="PF00270">
    <property type="entry name" value="DEAD"/>
    <property type="match status" value="1"/>
</dbReference>
<gene>
    <name evidence="11" type="ORF">DXV75_10195</name>
</gene>
<keyword evidence="12" id="KW-1185">Reference proteome</keyword>
<dbReference type="CDD" id="cd00268">
    <property type="entry name" value="DEADc"/>
    <property type="match status" value="1"/>
</dbReference>
<proteinExistence type="inferred from homology"/>
<dbReference type="AlphaFoldDB" id="A0A3D8M7E8"/>
<keyword evidence="2 7" id="KW-0378">Hydrolase</keyword>
<dbReference type="PROSITE" id="PS51194">
    <property type="entry name" value="HELICASE_CTER"/>
    <property type="match status" value="1"/>
</dbReference>
<dbReference type="GO" id="GO:0016787">
    <property type="term" value="F:hydrolase activity"/>
    <property type="evidence" value="ECO:0007669"/>
    <property type="project" value="UniProtKB-KW"/>
</dbReference>
<dbReference type="InterPro" id="IPR001650">
    <property type="entry name" value="Helicase_C-like"/>
</dbReference>
<dbReference type="PANTHER" id="PTHR47959">
    <property type="entry name" value="ATP-DEPENDENT RNA HELICASE RHLE-RELATED"/>
    <property type="match status" value="1"/>
</dbReference>
<dbReference type="OrthoDB" id="9805696at2"/>
<accession>A0A3D8M7E8</accession>
<dbReference type="RefSeq" id="WP_115593301.1">
    <property type="nucleotide sequence ID" value="NZ_QRHA01000006.1"/>
</dbReference>
<feature type="short sequence motif" description="Q motif" evidence="6">
    <location>
        <begin position="2"/>
        <end position="30"/>
    </location>
</feature>
<evidence type="ECO:0000259" key="9">
    <source>
        <dbReference type="PROSITE" id="PS51194"/>
    </source>
</evidence>
<dbReference type="InterPro" id="IPR000629">
    <property type="entry name" value="RNA-helicase_DEAD-box_CS"/>
</dbReference>
<evidence type="ECO:0000256" key="3">
    <source>
        <dbReference type="ARBA" id="ARBA00022806"/>
    </source>
</evidence>
<evidence type="ECO:0000256" key="4">
    <source>
        <dbReference type="ARBA" id="ARBA00022840"/>
    </source>
</evidence>
<dbReference type="PANTHER" id="PTHR47959:SF1">
    <property type="entry name" value="ATP-DEPENDENT RNA HELICASE DBPA"/>
    <property type="match status" value="1"/>
</dbReference>
<dbReference type="InterPro" id="IPR044742">
    <property type="entry name" value="DEAD/DEAH_RhlB"/>
</dbReference>
<dbReference type="InterPro" id="IPR050079">
    <property type="entry name" value="DEAD_box_RNA_helicase"/>
</dbReference>
<name>A0A3D8M7E8_9ALTE</name>
<dbReference type="InterPro" id="IPR011545">
    <property type="entry name" value="DEAD/DEAH_box_helicase_dom"/>
</dbReference>
<dbReference type="Pfam" id="PF03880">
    <property type="entry name" value="DbpA"/>
    <property type="match status" value="1"/>
</dbReference>
<dbReference type="GO" id="GO:0005829">
    <property type="term" value="C:cytosol"/>
    <property type="evidence" value="ECO:0007669"/>
    <property type="project" value="TreeGrafter"/>
</dbReference>
<dbReference type="SMART" id="SM00487">
    <property type="entry name" value="DEXDc"/>
    <property type="match status" value="1"/>
</dbReference>
<feature type="domain" description="DEAD-box RNA helicase Q" evidence="10">
    <location>
        <begin position="2"/>
        <end position="30"/>
    </location>
</feature>
<dbReference type="EMBL" id="QRHA01000006">
    <property type="protein sequence ID" value="RDV25645.1"/>
    <property type="molecule type" value="Genomic_DNA"/>
</dbReference>
<evidence type="ECO:0000256" key="1">
    <source>
        <dbReference type="ARBA" id="ARBA00022741"/>
    </source>
</evidence>
<dbReference type="Gene3D" id="3.40.50.300">
    <property type="entry name" value="P-loop containing nucleotide triphosphate hydrolases"/>
    <property type="match status" value="2"/>
</dbReference>
<dbReference type="Pfam" id="PF00271">
    <property type="entry name" value="Helicase_C"/>
    <property type="match status" value="1"/>
</dbReference>
<evidence type="ECO:0000256" key="5">
    <source>
        <dbReference type="ARBA" id="ARBA00038437"/>
    </source>
</evidence>
<dbReference type="InterPro" id="IPR005580">
    <property type="entry name" value="DbpA/CsdA_RNA-bd_dom"/>
</dbReference>
<dbReference type="InterPro" id="IPR014001">
    <property type="entry name" value="Helicase_ATP-bd"/>
</dbReference>
<organism evidence="11 12">
    <name type="scientific">Alteromonas aestuariivivens</name>
    <dbReference type="NCBI Taxonomy" id="1938339"/>
    <lineage>
        <taxon>Bacteria</taxon>
        <taxon>Pseudomonadati</taxon>
        <taxon>Pseudomonadota</taxon>
        <taxon>Gammaproteobacteria</taxon>
        <taxon>Alteromonadales</taxon>
        <taxon>Alteromonadaceae</taxon>
        <taxon>Alteromonas/Salinimonas group</taxon>
        <taxon>Alteromonas</taxon>
    </lineage>
</organism>
<evidence type="ECO:0000313" key="12">
    <source>
        <dbReference type="Proteomes" id="UP000256561"/>
    </source>
</evidence>
<keyword evidence="4 7" id="KW-0067">ATP-binding</keyword>
<evidence type="ECO:0000256" key="7">
    <source>
        <dbReference type="RuleBase" id="RU000492"/>
    </source>
</evidence>
<dbReference type="PROSITE" id="PS51195">
    <property type="entry name" value="Q_MOTIF"/>
    <property type="match status" value="1"/>
</dbReference>
<dbReference type="Proteomes" id="UP000256561">
    <property type="component" value="Unassembled WGS sequence"/>
</dbReference>
<comment type="caution">
    <text evidence="11">The sequence shown here is derived from an EMBL/GenBank/DDBJ whole genome shotgun (WGS) entry which is preliminary data.</text>
</comment>
<feature type="domain" description="Helicase ATP-binding" evidence="8">
    <location>
        <begin position="33"/>
        <end position="204"/>
    </location>
</feature>